<proteinExistence type="predicted"/>
<evidence type="ECO:0000313" key="5">
    <source>
        <dbReference type="Proteomes" id="UP001642409"/>
    </source>
</evidence>
<evidence type="ECO:0000313" key="3">
    <source>
        <dbReference type="EMBL" id="CAL6069227.1"/>
    </source>
</evidence>
<name>A0AA86QEM2_9EUKA</name>
<evidence type="ECO:0000313" key="1">
    <source>
        <dbReference type="EMBL" id="CAI9937711.1"/>
    </source>
</evidence>
<accession>A0AA86QEM2</accession>
<evidence type="ECO:0000313" key="2">
    <source>
        <dbReference type="EMBL" id="CAI9957841.1"/>
    </source>
</evidence>
<reference evidence="2" key="1">
    <citation type="submission" date="2023-06" db="EMBL/GenBank/DDBJ databases">
        <authorList>
            <person name="Kurt Z."/>
        </authorList>
    </citation>
    <scope>NUCLEOTIDE SEQUENCE</scope>
</reference>
<organism evidence="2">
    <name type="scientific">Hexamita inflata</name>
    <dbReference type="NCBI Taxonomy" id="28002"/>
    <lineage>
        <taxon>Eukaryota</taxon>
        <taxon>Metamonada</taxon>
        <taxon>Diplomonadida</taxon>
        <taxon>Hexamitidae</taxon>
        <taxon>Hexamitinae</taxon>
        <taxon>Hexamita</taxon>
    </lineage>
</organism>
<evidence type="ECO:0000313" key="4">
    <source>
        <dbReference type="EMBL" id="CAL6110606.1"/>
    </source>
</evidence>
<dbReference type="EMBL" id="CAXDID020000692">
    <property type="protein sequence ID" value="CAL6110606.1"/>
    <property type="molecule type" value="Genomic_DNA"/>
</dbReference>
<protein>
    <submittedName>
        <fullName evidence="3">Hypothetical_protein</fullName>
    </submittedName>
</protein>
<keyword evidence="5" id="KW-1185">Reference proteome</keyword>
<dbReference type="Proteomes" id="UP001642409">
    <property type="component" value="Unassembled WGS sequence"/>
</dbReference>
<dbReference type="EMBL" id="CATOUU010000649">
    <property type="protein sequence ID" value="CAI9937711.1"/>
    <property type="molecule type" value="Genomic_DNA"/>
</dbReference>
<dbReference type="EMBL" id="CAXDID020000277">
    <property type="protein sequence ID" value="CAL6069227.1"/>
    <property type="molecule type" value="Genomic_DNA"/>
</dbReference>
<reference evidence="3 5" key="2">
    <citation type="submission" date="2024-07" db="EMBL/GenBank/DDBJ databases">
        <authorList>
            <person name="Akdeniz Z."/>
        </authorList>
    </citation>
    <scope>NUCLEOTIDE SEQUENCE [LARGE SCALE GENOMIC DNA]</scope>
</reference>
<gene>
    <name evidence="1" type="ORF">HINF_LOCUS25356</name>
    <name evidence="2" type="ORF">HINF_LOCUS45486</name>
    <name evidence="3" type="ORF">HINF_LOCUS53875</name>
    <name evidence="4" type="ORF">HINF_LOCUS75999</name>
</gene>
<comment type="caution">
    <text evidence="2">The sequence shown here is derived from an EMBL/GenBank/DDBJ whole genome shotgun (WGS) entry which is preliminary data.</text>
</comment>
<dbReference type="AlphaFoldDB" id="A0AA86QEM2"/>
<sequence length="143" mass="15958">MTKRVNDSALLAPSVRVWVAGHAARYAERAFIVQITGVLAIASHTPNFVDTWVICAGARHASLQSAIYEYYFGLHSVTQVEKSDEINRPTGQTHIPDSAIKLDLQTQLGNIPLVPEPQIHSVSEYKLKEFIDEQPTHIVFSMF</sequence>
<dbReference type="EMBL" id="CATOUU010000895">
    <property type="protein sequence ID" value="CAI9957841.1"/>
    <property type="molecule type" value="Genomic_DNA"/>
</dbReference>